<evidence type="ECO:0000313" key="2">
    <source>
        <dbReference type="EMBL" id="KAH0500772.1"/>
    </source>
</evidence>
<organism evidence="2 3">
    <name type="scientific">Microtus ochrogaster</name>
    <name type="common">Prairie vole</name>
    <dbReference type="NCBI Taxonomy" id="79684"/>
    <lineage>
        <taxon>Eukaryota</taxon>
        <taxon>Metazoa</taxon>
        <taxon>Chordata</taxon>
        <taxon>Craniata</taxon>
        <taxon>Vertebrata</taxon>
        <taxon>Euteleostomi</taxon>
        <taxon>Mammalia</taxon>
        <taxon>Eutheria</taxon>
        <taxon>Euarchontoglires</taxon>
        <taxon>Glires</taxon>
        <taxon>Rodentia</taxon>
        <taxon>Myomorpha</taxon>
        <taxon>Muroidea</taxon>
        <taxon>Cricetidae</taxon>
        <taxon>Arvicolinae</taxon>
        <taxon>Microtus</taxon>
    </lineage>
</organism>
<sequence length="60" mass="6644">MVLDSVARIVKVQLPAYLKQLPVPDSITGFARLTGGALRAGEKRGLNAKRVRCFHKRDPK</sequence>
<dbReference type="AlphaFoldDB" id="A0A8J6FXP8"/>
<comment type="caution">
    <text evidence="2">The sequence shown here is derived from an EMBL/GenBank/DDBJ whole genome shotgun (WGS) entry which is preliminary data.</text>
</comment>
<accession>A0A8J6FXP8</accession>
<evidence type="ECO:0000259" key="1">
    <source>
        <dbReference type="Pfam" id="PF10660"/>
    </source>
</evidence>
<gene>
    <name evidence="2" type="ORF">LTLLF_199765</name>
</gene>
<feature type="domain" description="Iron sulphur" evidence="1">
    <location>
        <begin position="4"/>
        <end position="34"/>
    </location>
</feature>
<evidence type="ECO:0000313" key="3">
    <source>
        <dbReference type="Proteomes" id="UP000710432"/>
    </source>
</evidence>
<name>A0A8J6FXP8_MICOH</name>
<dbReference type="GO" id="GO:0051537">
    <property type="term" value="F:2 iron, 2 sulfur cluster binding"/>
    <property type="evidence" value="ECO:0007669"/>
    <property type="project" value="InterPro"/>
</dbReference>
<proteinExistence type="predicted"/>
<dbReference type="Proteomes" id="UP000710432">
    <property type="component" value="Unassembled WGS sequence"/>
</dbReference>
<dbReference type="Pfam" id="PF10660">
    <property type="entry name" value="MitoNEET_N"/>
    <property type="match status" value="1"/>
</dbReference>
<dbReference type="EMBL" id="JAATJU010027194">
    <property type="protein sequence ID" value="KAH0500772.1"/>
    <property type="molecule type" value="Genomic_DNA"/>
</dbReference>
<dbReference type="InterPro" id="IPR019610">
    <property type="entry name" value="FeS-contain_mitoNEET_N"/>
</dbReference>
<protein>
    <submittedName>
        <fullName evidence="2">CDGSH iron-sulfur domain-containing protein 2</fullName>
    </submittedName>
</protein>
<reference evidence="2" key="1">
    <citation type="submission" date="2020-03" db="EMBL/GenBank/DDBJ databases">
        <title>Studies in the Genomics of Life Span.</title>
        <authorList>
            <person name="Glass D."/>
        </authorList>
    </citation>
    <scope>NUCLEOTIDE SEQUENCE</scope>
    <source>
        <strain evidence="2">LTLLF</strain>
        <tissue evidence="2">Muscle</tissue>
    </source>
</reference>